<comment type="caution">
    <text evidence="2">The sequence shown here is derived from an EMBL/GenBank/DDBJ whole genome shotgun (WGS) entry which is preliminary data.</text>
</comment>
<dbReference type="Gene3D" id="3.20.20.70">
    <property type="entry name" value="Aldolase class I"/>
    <property type="match status" value="1"/>
</dbReference>
<accession>A0A4R2P5I3</accession>
<dbReference type="AlphaFoldDB" id="A0A4R2P5I3"/>
<organism evidence="2 3">
    <name type="scientific">Scopulibacillus darangshiensis</name>
    <dbReference type="NCBI Taxonomy" id="442528"/>
    <lineage>
        <taxon>Bacteria</taxon>
        <taxon>Bacillati</taxon>
        <taxon>Bacillota</taxon>
        <taxon>Bacilli</taxon>
        <taxon>Bacillales</taxon>
        <taxon>Sporolactobacillaceae</taxon>
        <taxon>Scopulibacillus</taxon>
    </lineage>
</organism>
<sequence length="717" mass="80373">MFEIQQLQDGLHVIADNQTLFEGVKVSLTLDGNDKRTLLPSGLEKREGTTDLGNYTEYICEFNEENGGNQAIVNFRSFYDLTVVHVTAELEKEKLFKKQPSFAANHAVTITLNSPVQNYQLLANYQHKSWWTRPFFGDNLRMVPEKTQSLLLKMANGYHHVLPVVDGNLRTELAGGCDGLEVSVSPFQGGFRSLSNVAFILGSDTDPFQLVDANVKRAASVIGQSIMSRQEKTYPEILDYLGWCSWDAFYHDVNEQGLFAKAEELQTLNLPAKWIMIDDGWSEVRDNKLFSFEADKNKFPNGLSFVTQKLKSNFGINWVGVWHTIAGYWDGVHPESSIAADCRQNLYQTNQGALVPVPEAEKGFGFWHQWHKKLREDGIDFVKVDSQSAIANFFEHELSIGEAAAGAHTALEASCSLHFNNTVINCMGMAAENIWHRPYSSVSRNSDDFVPENKNGFREHALQNAYNSLYHGPFYWGDWDMYWSRNHDDQQNMILRAVSGGPIYISDKLEKTNADLVRPLVYKDGRIIRCDRPGMPTKDCLMQDPISSSIPLKIWNRKGDTGVIATFNISEAGSSVHGAINPQDIPGLDGEDFILYDVLQKTYETVKKDETKDISLEKDDAAIYLVVPADEVVNPLGLINKLIPSDSILEKRQNGQTLSLLIKEGGSFAFVSMAKVSQVWVNGRPVETEGLPGQESVYVIDCEGEEGTVRIDIAIKN</sequence>
<name>A0A4R2P5I3_9BACL</name>
<evidence type="ECO:0000256" key="1">
    <source>
        <dbReference type="ARBA" id="ARBA00023277"/>
    </source>
</evidence>
<protein>
    <submittedName>
        <fullName evidence="2">Raffinose synthase Sip1-like protein</fullName>
    </submittedName>
</protein>
<keyword evidence="1" id="KW-0119">Carbohydrate metabolism</keyword>
<dbReference type="Proteomes" id="UP000295416">
    <property type="component" value="Unassembled WGS sequence"/>
</dbReference>
<keyword evidence="3" id="KW-1185">Reference proteome</keyword>
<dbReference type="InterPro" id="IPR013785">
    <property type="entry name" value="Aldolase_TIM"/>
</dbReference>
<proteinExistence type="predicted"/>
<evidence type="ECO:0000313" key="3">
    <source>
        <dbReference type="Proteomes" id="UP000295416"/>
    </source>
</evidence>
<evidence type="ECO:0000313" key="2">
    <source>
        <dbReference type="EMBL" id="TCP29458.1"/>
    </source>
</evidence>
<gene>
    <name evidence="2" type="ORF">EV207_11079</name>
</gene>
<reference evidence="2 3" key="1">
    <citation type="submission" date="2019-03" db="EMBL/GenBank/DDBJ databases">
        <title>Genomic Encyclopedia of Type Strains, Phase IV (KMG-IV): sequencing the most valuable type-strain genomes for metagenomic binning, comparative biology and taxonomic classification.</title>
        <authorList>
            <person name="Goeker M."/>
        </authorList>
    </citation>
    <scope>NUCLEOTIDE SEQUENCE [LARGE SCALE GENOMIC DNA]</scope>
    <source>
        <strain evidence="2 3">DSM 19377</strain>
    </source>
</reference>
<dbReference type="PANTHER" id="PTHR31268:SF32">
    <property type="entry name" value="GALACTINOL--SUCROSE GALACTOSYLTRANSFERASE 2-RELATED"/>
    <property type="match status" value="1"/>
</dbReference>
<dbReference type="EMBL" id="SLXK01000010">
    <property type="protein sequence ID" value="TCP29458.1"/>
    <property type="molecule type" value="Genomic_DNA"/>
</dbReference>
<dbReference type="InterPro" id="IPR008811">
    <property type="entry name" value="Glycosyl_hydrolases_36"/>
</dbReference>
<dbReference type="RefSeq" id="WP_165886883.1">
    <property type="nucleotide sequence ID" value="NZ_SLXK01000010.1"/>
</dbReference>
<dbReference type="PANTHER" id="PTHR31268">
    <property type="match status" value="1"/>
</dbReference>
<dbReference type="InterPro" id="IPR017853">
    <property type="entry name" value="GH"/>
</dbReference>
<dbReference type="Pfam" id="PF05691">
    <property type="entry name" value="Raffinose_syn"/>
    <property type="match status" value="2"/>
</dbReference>
<dbReference type="SUPFAM" id="SSF51445">
    <property type="entry name" value="(Trans)glycosidases"/>
    <property type="match status" value="1"/>
</dbReference>